<dbReference type="Proteomes" id="UP001054945">
    <property type="component" value="Unassembled WGS sequence"/>
</dbReference>
<keyword evidence="2" id="KW-1185">Reference proteome</keyword>
<gene>
    <name evidence="1" type="ORF">CEXT_613321</name>
</gene>
<dbReference type="EMBL" id="BPLR01003999">
    <property type="protein sequence ID" value="GIX91159.1"/>
    <property type="molecule type" value="Genomic_DNA"/>
</dbReference>
<sequence length="67" mass="7255">MFGYGTAGRTSIMLRLRGCCSVLVGDSGCACVIIRAGDLRRPRNEVKIVEYPRVIADALAEAILSRI</sequence>
<dbReference type="AlphaFoldDB" id="A0AAV4P3C2"/>
<proteinExistence type="predicted"/>
<evidence type="ECO:0000313" key="1">
    <source>
        <dbReference type="EMBL" id="GIX91159.1"/>
    </source>
</evidence>
<accession>A0AAV4P3C2</accession>
<protein>
    <submittedName>
        <fullName evidence="1">Uncharacterized protein</fullName>
    </submittedName>
</protein>
<comment type="caution">
    <text evidence="1">The sequence shown here is derived from an EMBL/GenBank/DDBJ whole genome shotgun (WGS) entry which is preliminary data.</text>
</comment>
<evidence type="ECO:0000313" key="2">
    <source>
        <dbReference type="Proteomes" id="UP001054945"/>
    </source>
</evidence>
<name>A0AAV4P3C2_CAEEX</name>
<reference evidence="1 2" key="1">
    <citation type="submission" date="2021-06" db="EMBL/GenBank/DDBJ databases">
        <title>Caerostris extrusa draft genome.</title>
        <authorList>
            <person name="Kono N."/>
            <person name="Arakawa K."/>
        </authorList>
    </citation>
    <scope>NUCLEOTIDE SEQUENCE [LARGE SCALE GENOMIC DNA]</scope>
</reference>
<organism evidence="1 2">
    <name type="scientific">Caerostris extrusa</name>
    <name type="common">Bark spider</name>
    <name type="synonym">Caerostris bankana</name>
    <dbReference type="NCBI Taxonomy" id="172846"/>
    <lineage>
        <taxon>Eukaryota</taxon>
        <taxon>Metazoa</taxon>
        <taxon>Ecdysozoa</taxon>
        <taxon>Arthropoda</taxon>
        <taxon>Chelicerata</taxon>
        <taxon>Arachnida</taxon>
        <taxon>Araneae</taxon>
        <taxon>Araneomorphae</taxon>
        <taxon>Entelegynae</taxon>
        <taxon>Araneoidea</taxon>
        <taxon>Araneidae</taxon>
        <taxon>Caerostris</taxon>
    </lineage>
</organism>